<accession>A0A833YC47</accession>
<sequence length="223" mass="23431">MNKCSLSLTALLVRPPRQDTETARAPAGVFPKKVGAAGGTTAPPSLRWCCRRAASEGRSRRRCPRACGDTGGKGCVGPGGEGAPVSEAPRVPWVGRSFRGQDPSKASCTVRVLDSISPGISWPCQHVRAHSCSKDAASRAQPHHRSRSLRAVVLGASQSRDPVQLGAAPGLAALTDASELLWVHASCCLERCPDGPRRPGSHSLPRRRGPGSSPALAPRQRGF</sequence>
<reference evidence="2 3" key="1">
    <citation type="journal article" date="2020" name="Nature">
        <title>Six reference-quality genomes reveal evolution of bat adaptations.</title>
        <authorList>
            <person name="Jebb D."/>
            <person name="Huang Z."/>
            <person name="Pippel M."/>
            <person name="Hughes G.M."/>
            <person name="Lavrichenko K."/>
            <person name="Devanna P."/>
            <person name="Winkler S."/>
            <person name="Jermiin L.S."/>
            <person name="Skirmuntt E.C."/>
            <person name="Katzourakis A."/>
            <person name="Burkitt-Gray L."/>
            <person name="Ray D.A."/>
            <person name="Sullivan K.A.M."/>
            <person name="Roscito J.G."/>
            <person name="Kirilenko B.M."/>
            <person name="Davalos L.M."/>
            <person name="Corthals A.P."/>
            <person name="Power M.L."/>
            <person name="Jones G."/>
            <person name="Ransome R.D."/>
            <person name="Dechmann D.K.N."/>
            <person name="Locatelli A.G."/>
            <person name="Puechmaille S.J."/>
            <person name="Fedrigo O."/>
            <person name="Jarvis E.D."/>
            <person name="Hiller M."/>
            <person name="Vernes S.C."/>
            <person name="Myers E.W."/>
            <person name="Teeling E.C."/>
        </authorList>
    </citation>
    <scope>NUCLEOTIDE SEQUENCE [LARGE SCALE GENOMIC DNA]</scope>
    <source>
        <strain evidence="2">Bat1K_MPI-CBG_1</strain>
    </source>
</reference>
<evidence type="ECO:0000256" key="1">
    <source>
        <dbReference type="SAM" id="MobiDB-lite"/>
    </source>
</evidence>
<dbReference type="AlphaFoldDB" id="A0A833YC47"/>
<evidence type="ECO:0000313" key="3">
    <source>
        <dbReference type="Proteomes" id="UP000664940"/>
    </source>
</evidence>
<proteinExistence type="predicted"/>
<name>A0A833YC47_9CHIR</name>
<protein>
    <submittedName>
        <fullName evidence="2">Uncharacterized protein</fullName>
    </submittedName>
</protein>
<comment type="caution">
    <text evidence="2">The sequence shown here is derived from an EMBL/GenBank/DDBJ whole genome shotgun (WGS) entry which is preliminary data.</text>
</comment>
<evidence type="ECO:0000313" key="2">
    <source>
        <dbReference type="EMBL" id="KAF6073455.1"/>
    </source>
</evidence>
<gene>
    <name evidence="2" type="ORF">HJG60_009579</name>
</gene>
<organism evidence="2 3">
    <name type="scientific">Phyllostomus discolor</name>
    <name type="common">pale spear-nosed bat</name>
    <dbReference type="NCBI Taxonomy" id="89673"/>
    <lineage>
        <taxon>Eukaryota</taxon>
        <taxon>Metazoa</taxon>
        <taxon>Chordata</taxon>
        <taxon>Craniata</taxon>
        <taxon>Vertebrata</taxon>
        <taxon>Euteleostomi</taxon>
        <taxon>Mammalia</taxon>
        <taxon>Eutheria</taxon>
        <taxon>Laurasiatheria</taxon>
        <taxon>Chiroptera</taxon>
        <taxon>Yangochiroptera</taxon>
        <taxon>Phyllostomidae</taxon>
        <taxon>Phyllostominae</taxon>
        <taxon>Phyllostomus</taxon>
    </lineage>
</organism>
<feature type="region of interest" description="Disordered" evidence="1">
    <location>
        <begin position="196"/>
        <end position="223"/>
    </location>
</feature>
<dbReference type="Proteomes" id="UP000664940">
    <property type="component" value="Unassembled WGS sequence"/>
</dbReference>
<dbReference type="EMBL" id="JABVXQ010000016">
    <property type="protein sequence ID" value="KAF6073455.1"/>
    <property type="molecule type" value="Genomic_DNA"/>
</dbReference>